<dbReference type="AlphaFoldDB" id="W2QN16"/>
<evidence type="ECO:0008006" key="3">
    <source>
        <dbReference type="Google" id="ProtNLM"/>
    </source>
</evidence>
<gene>
    <name evidence="1" type="ORF">PPTG_22139</name>
</gene>
<dbReference type="VEuPathDB" id="FungiDB:PPTG_22139"/>
<protein>
    <recommendedName>
        <fullName evidence="3">Transposase</fullName>
    </recommendedName>
</protein>
<reference evidence="2" key="1">
    <citation type="submission" date="2011-12" db="EMBL/GenBank/DDBJ databases">
        <authorList>
            <consortium name="The Broad Institute Genome Sequencing Platform"/>
            <person name="Russ C."/>
            <person name="Tyler B."/>
            <person name="Panabieres F."/>
            <person name="Shan W."/>
            <person name="Tripathy S."/>
            <person name="Grunwald N."/>
            <person name="Machado M."/>
            <person name="Young S.K."/>
            <person name="Zeng Q."/>
            <person name="Gargeya S."/>
            <person name="Fitzgerald M."/>
            <person name="Haas B."/>
            <person name="Abouelleil A."/>
            <person name="Alvarado L."/>
            <person name="Arachchi H.M."/>
            <person name="Berlin A."/>
            <person name="Chapman S.B."/>
            <person name="Gearin G."/>
            <person name="Goldberg J."/>
            <person name="Griggs A."/>
            <person name="Gujja S."/>
            <person name="Hansen M."/>
            <person name="Heiman D."/>
            <person name="Howarth C."/>
            <person name="Larimer J."/>
            <person name="Lui A."/>
            <person name="MacDonald P.J.P."/>
            <person name="McCowen C."/>
            <person name="Montmayeur A."/>
            <person name="Murphy C."/>
            <person name="Neiman D."/>
            <person name="Pearson M."/>
            <person name="Priest M."/>
            <person name="Roberts A."/>
            <person name="Saif S."/>
            <person name="Shea T."/>
            <person name="Sisk P."/>
            <person name="Stolte C."/>
            <person name="Sykes S."/>
            <person name="Wortman J."/>
            <person name="Nusbaum C."/>
            <person name="Birren B."/>
        </authorList>
    </citation>
    <scope>NUCLEOTIDE SEQUENCE [LARGE SCALE GENOMIC DNA]</scope>
    <source>
        <strain evidence="2">INRA-310</strain>
    </source>
</reference>
<proteinExistence type="predicted"/>
<dbReference type="Proteomes" id="UP000018817">
    <property type="component" value="Unassembled WGS sequence"/>
</dbReference>
<dbReference type="RefSeq" id="XP_008900281.1">
    <property type="nucleotide sequence ID" value="XM_008902033.1"/>
</dbReference>
<name>W2QN16_PHYN3</name>
<sequence>MPLKRSYKIQFKRHVIARVAVVGLDTAIKESIVSGWTVWDWLKNKEKIKTFKKLCFTF</sequence>
<reference evidence="1 2" key="2">
    <citation type="submission" date="2013-11" db="EMBL/GenBank/DDBJ databases">
        <title>The Genome Sequence of Phytophthora parasitica INRA-310.</title>
        <authorList>
            <consortium name="The Broad Institute Genomics Platform"/>
            <person name="Russ C."/>
            <person name="Tyler B."/>
            <person name="Panabieres F."/>
            <person name="Shan W."/>
            <person name="Tripathy S."/>
            <person name="Grunwald N."/>
            <person name="Machado M."/>
            <person name="Johnson C.S."/>
            <person name="Arredondo F."/>
            <person name="Hong C."/>
            <person name="Coffey M."/>
            <person name="Young S.K."/>
            <person name="Zeng Q."/>
            <person name="Gargeya S."/>
            <person name="Fitzgerald M."/>
            <person name="Abouelleil A."/>
            <person name="Alvarado L."/>
            <person name="Chapman S.B."/>
            <person name="Gainer-Dewar J."/>
            <person name="Goldberg J."/>
            <person name="Griggs A."/>
            <person name="Gujja S."/>
            <person name="Hansen M."/>
            <person name="Howarth C."/>
            <person name="Imamovic A."/>
            <person name="Ireland A."/>
            <person name="Larimer J."/>
            <person name="McCowan C."/>
            <person name="Murphy C."/>
            <person name="Pearson M."/>
            <person name="Poon T.W."/>
            <person name="Priest M."/>
            <person name="Roberts A."/>
            <person name="Saif S."/>
            <person name="Shea T."/>
            <person name="Sykes S."/>
            <person name="Wortman J."/>
            <person name="Nusbaum C."/>
            <person name="Birren B."/>
        </authorList>
    </citation>
    <scope>NUCLEOTIDE SEQUENCE [LARGE SCALE GENOMIC DNA]</scope>
    <source>
        <strain evidence="1 2">INRA-310</strain>
    </source>
</reference>
<organism evidence="1 2">
    <name type="scientific">Phytophthora nicotianae (strain INRA-310)</name>
    <name type="common">Phytophthora parasitica</name>
    <dbReference type="NCBI Taxonomy" id="761204"/>
    <lineage>
        <taxon>Eukaryota</taxon>
        <taxon>Sar</taxon>
        <taxon>Stramenopiles</taxon>
        <taxon>Oomycota</taxon>
        <taxon>Peronosporomycetes</taxon>
        <taxon>Peronosporales</taxon>
        <taxon>Peronosporaceae</taxon>
        <taxon>Phytophthora</taxon>
    </lineage>
</organism>
<dbReference type="GeneID" id="20190738"/>
<accession>W2QN16</accession>
<dbReference type="EMBL" id="KI669572">
    <property type="protein sequence ID" value="ETN14528.1"/>
    <property type="molecule type" value="Genomic_DNA"/>
</dbReference>
<evidence type="ECO:0000313" key="2">
    <source>
        <dbReference type="Proteomes" id="UP000018817"/>
    </source>
</evidence>
<evidence type="ECO:0000313" key="1">
    <source>
        <dbReference type="EMBL" id="ETN14528.1"/>
    </source>
</evidence>